<organism evidence="1 2">
    <name type="scientific">Mikania micrantha</name>
    <name type="common">bitter vine</name>
    <dbReference type="NCBI Taxonomy" id="192012"/>
    <lineage>
        <taxon>Eukaryota</taxon>
        <taxon>Viridiplantae</taxon>
        <taxon>Streptophyta</taxon>
        <taxon>Embryophyta</taxon>
        <taxon>Tracheophyta</taxon>
        <taxon>Spermatophyta</taxon>
        <taxon>Magnoliopsida</taxon>
        <taxon>eudicotyledons</taxon>
        <taxon>Gunneridae</taxon>
        <taxon>Pentapetalae</taxon>
        <taxon>asterids</taxon>
        <taxon>campanulids</taxon>
        <taxon>Asterales</taxon>
        <taxon>Asteraceae</taxon>
        <taxon>Asteroideae</taxon>
        <taxon>Heliantheae alliance</taxon>
        <taxon>Eupatorieae</taxon>
        <taxon>Mikania</taxon>
    </lineage>
</organism>
<evidence type="ECO:0000313" key="1">
    <source>
        <dbReference type="EMBL" id="KAD4179986.1"/>
    </source>
</evidence>
<dbReference type="InterPro" id="IPR043502">
    <property type="entry name" value="DNA/RNA_pol_sf"/>
</dbReference>
<proteinExistence type="predicted"/>
<dbReference type="AlphaFoldDB" id="A0A5N6N0V5"/>
<protein>
    <recommendedName>
        <fullName evidence="3">Reverse transcriptase domain-containing protein</fullName>
    </recommendedName>
</protein>
<dbReference type="SUPFAM" id="SSF56672">
    <property type="entry name" value="DNA/RNA polymerases"/>
    <property type="match status" value="1"/>
</dbReference>
<dbReference type="InterPro" id="IPR043128">
    <property type="entry name" value="Rev_trsase/Diguanyl_cyclase"/>
</dbReference>
<dbReference type="EMBL" id="SZYD01000014">
    <property type="protein sequence ID" value="KAD4179986.1"/>
    <property type="molecule type" value="Genomic_DNA"/>
</dbReference>
<name>A0A5N6N0V5_9ASTR</name>
<sequence length="157" mass="18180">MNDLFRPYLRHLVLVFLDDILVYSPTMDCHRQHLRTTLGLKEDPVTQNILEQLVVDLNSCLGYSLVGDTLMHKGRIVIPDVSDSPADSCPWYSLVGDTPMYKVGWGGLYLVRWGSDVQLRGWRLWETLTDRTKRKDVDLTINWSVRCDICQFSNLTY</sequence>
<keyword evidence="2" id="KW-1185">Reference proteome</keyword>
<comment type="caution">
    <text evidence="1">The sequence shown here is derived from an EMBL/GenBank/DDBJ whole genome shotgun (WGS) entry which is preliminary data.</text>
</comment>
<dbReference type="Gene3D" id="3.30.70.270">
    <property type="match status" value="1"/>
</dbReference>
<evidence type="ECO:0008006" key="3">
    <source>
        <dbReference type="Google" id="ProtNLM"/>
    </source>
</evidence>
<dbReference type="OrthoDB" id="1685174at2759"/>
<reference evidence="1 2" key="1">
    <citation type="submission" date="2019-05" db="EMBL/GenBank/DDBJ databases">
        <title>Mikania micrantha, genome provides insights into the molecular mechanism of rapid growth.</title>
        <authorList>
            <person name="Liu B."/>
        </authorList>
    </citation>
    <scope>NUCLEOTIDE SEQUENCE [LARGE SCALE GENOMIC DNA]</scope>
    <source>
        <strain evidence="1">NLD-2019</strain>
        <tissue evidence="1">Leaf</tissue>
    </source>
</reference>
<dbReference type="Proteomes" id="UP000326396">
    <property type="component" value="Linkage Group LG4"/>
</dbReference>
<accession>A0A5N6N0V5</accession>
<evidence type="ECO:0000313" key="2">
    <source>
        <dbReference type="Proteomes" id="UP000326396"/>
    </source>
</evidence>
<gene>
    <name evidence="1" type="ORF">E3N88_28577</name>
</gene>